<evidence type="ECO:0000256" key="1">
    <source>
        <dbReference type="ARBA" id="ARBA00003822"/>
    </source>
</evidence>
<feature type="binding site" evidence="5">
    <location>
        <position position="231"/>
    </location>
    <ligand>
        <name>L-ornithine</name>
        <dbReference type="ChEBI" id="CHEBI:46911"/>
    </ligand>
</feature>
<dbReference type="PRINTS" id="PR00100">
    <property type="entry name" value="AOTCASE"/>
</dbReference>
<dbReference type="InterPro" id="IPR006131">
    <property type="entry name" value="Asp_carbamoyltransf_Asp/Orn-bd"/>
</dbReference>
<feature type="binding site" evidence="5">
    <location>
        <position position="167"/>
    </location>
    <ligand>
        <name>L-ornithine</name>
        <dbReference type="ChEBI" id="CHEBI:46911"/>
    </ligand>
</feature>
<evidence type="ECO:0000256" key="2">
    <source>
        <dbReference type="ARBA" id="ARBA00007805"/>
    </source>
</evidence>
<dbReference type="NCBIfam" id="TIGR00658">
    <property type="entry name" value="orni_carb_tr"/>
    <property type="match status" value="1"/>
</dbReference>
<feature type="binding site" evidence="5">
    <location>
        <begin position="235"/>
        <end position="236"/>
    </location>
    <ligand>
        <name>L-ornithine</name>
        <dbReference type="ChEBI" id="CHEBI:46911"/>
    </ligand>
</feature>
<dbReference type="GO" id="GO:0019240">
    <property type="term" value="P:citrulline biosynthetic process"/>
    <property type="evidence" value="ECO:0007669"/>
    <property type="project" value="TreeGrafter"/>
</dbReference>
<dbReference type="FunFam" id="3.40.50.1370:FF:000008">
    <property type="entry name" value="Ornithine carbamoyltransferase"/>
    <property type="match status" value="1"/>
</dbReference>
<feature type="binding site" evidence="5">
    <location>
        <begin position="273"/>
        <end position="274"/>
    </location>
    <ligand>
        <name>carbamoyl phosphate</name>
        <dbReference type="ChEBI" id="CHEBI:58228"/>
    </ligand>
</feature>
<dbReference type="Gene3D" id="3.40.50.1370">
    <property type="entry name" value="Aspartate/ornithine carbamoyltransferase"/>
    <property type="match status" value="2"/>
</dbReference>
<dbReference type="AlphaFoldDB" id="A0A1S8LVJ0"/>
<dbReference type="NCBIfam" id="NF001986">
    <property type="entry name" value="PRK00779.1"/>
    <property type="match status" value="1"/>
</dbReference>
<dbReference type="SUPFAM" id="SSF53671">
    <property type="entry name" value="Aspartate/ornithine carbamoyltransferase"/>
    <property type="match status" value="1"/>
</dbReference>
<dbReference type="HAMAP" id="MF_01109">
    <property type="entry name" value="OTCase"/>
    <property type="match status" value="1"/>
</dbReference>
<dbReference type="EMBL" id="CP096983">
    <property type="protein sequence ID" value="URZ09899.1"/>
    <property type="molecule type" value="Genomic_DNA"/>
</dbReference>
<name>A0A1S8LVJ0_9CLOT</name>
<dbReference type="GO" id="GO:0004585">
    <property type="term" value="F:ornithine carbamoyltransferase activity"/>
    <property type="evidence" value="ECO:0007669"/>
    <property type="project" value="UniProtKB-UniRule"/>
</dbReference>
<comment type="catalytic activity">
    <reaction evidence="4 5">
        <text>carbamoyl phosphate + L-ornithine = L-citrulline + phosphate + H(+)</text>
        <dbReference type="Rhea" id="RHEA:19513"/>
        <dbReference type="ChEBI" id="CHEBI:15378"/>
        <dbReference type="ChEBI" id="CHEBI:43474"/>
        <dbReference type="ChEBI" id="CHEBI:46911"/>
        <dbReference type="ChEBI" id="CHEBI:57743"/>
        <dbReference type="ChEBI" id="CHEBI:58228"/>
        <dbReference type="EC" id="2.1.3.3"/>
    </reaction>
</comment>
<dbReference type="RefSeq" id="WP_077835054.1">
    <property type="nucleotide sequence ID" value="NZ_CP096983.1"/>
</dbReference>
<evidence type="ECO:0000256" key="4">
    <source>
        <dbReference type="ARBA" id="ARBA00048772"/>
    </source>
</evidence>
<dbReference type="NCBIfam" id="NF003286">
    <property type="entry name" value="PRK04284.1"/>
    <property type="match status" value="1"/>
</dbReference>
<dbReference type="STRING" id="84029.CROST_01770"/>
<feature type="binding site" evidence="5">
    <location>
        <position position="107"/>
    </location>
    <ligand>
        <name>carbamoyl phosphate</name>
        <dbReference type="ChEBI" id="CHEBI:58228"/>
    </ligand>
</feature>
<accession>A0A1S8LVJ0</accession>
<dbReference type="InterPro" id="IPR024904">
    <property type="entry name" value="OTCase_ArgI"/>
</dbReference>
<evidence type="ECO:0000313" key="7">
    <source>
        <dbReference type="EMBL" id="URZ09899.1"/>
    </source>
</evidence>
<dbReference type="InterPro" id="IPR002292">
    <property type="entry name" value="Orn/put_carbamltrans"/>
</dbReference>
<protein>
    <recommendedName>
        <fullName evidence="5 6">Ornithine carbamoyltransferase</fullName>
        <shortName evidence="5">OTCase</shortName>
        <ecNumber evidence="5 6">2.1.3.3</ecNumber>
    </recommendedName>
</protein>
<evidence type="ECO:0000256" key="3">
    <source>
        <dbReference type="ARBA" id="ARBA00022679"/>
    </source>
</evidence>
<dbReference type="PRINTS" id="PR00102">
    <property type="entry name" value="OTCASE"/>
</dbReference>
<organism evidence="7 8">
    <name type="scientific">Clostridium felsineum</name>
    <dbReference type="NCBI Taxonomy" id="36839"/>
    <lineage>
        <taxon>Bacteria</taxon>
        <taxon>Bacillati</taxon>
        <taxon>Bacillota</taxon>
        <taxon>Clostridia</taxon>
        <taxon>Eubacteriales</taxon>
        <taxon>Clostridiaceae</taxon>
        <taxon>Clostridium</taxon>
    </lineage>
</organism>
<dbReference type="KEGG" id="crw:CROST_006070"/>
<dbReference type="InterPro" id="IPR006132">
    <property type="entry name" value="Asp/Orn_carbamoyltranf_P-bd"/>
</dbReference>
<dbReference type="EC" id="2.1.3.3" evidence="5 6"/>
<evidence type="ECO:0000313" key="8">
    <source>
        <dbReference type="Proteomes" id="UP000190951"/>
    </source>
</evidence>
<sequence length="333" mass="37928">MGYLKNRNFLSLLDFTPEDINYMLDLGKKLKEDKKNGVEEQYLKKKNIALIFEKDSTRTRCSFEVAAHDQGAHAVYIGSTGSQISKKESIKDTARVLGRMFDAIEYRGYGQEVVEILAEHSKVPVWNGLTDEEHPTQVIANFMTLKEKFNKPLNQIKFVYCGDGRNNVSNALMIGAAKMGMDFRIAAPKSLFPDQELVEKCIEICKETGGKITLNDDVDEVVLGADVLYTDVWVSMGEDREVWKQRLNMLKPYQINMDMINKTKNPDVKFMHCLPAFHDFSTDAAKEIFEEFNELPFEVTDEVFESDYSLAFDEAENRLHSIKAIMVATLGDV</sequence>
<gene>
    <name evidence="7" type="primary">argF</name>
    <name evidence="7" type="ORF">CROST_006070</name>
</gene>
<keyword evidence="5" id="KW-0963">Cytoplasm</keyword>
<dbReference type="Pfam" id="PF02729">
    <property type="entry name" value="OTCace_N"/>
    <property type="match status" value="1"/>
</dbReference>
<dbReference type="Proteomes" id="UP000190951">
    <property type="component" value="Chromosome"/>
</dbReference>
<reference evidence="7 8" key="1">
    <citation type="submission" date="2022-04" db="EMBL/GenBank/DDBJ databases">
        <title>Genome sequence of C. roseum typestrain.</title>
        <authorList>
            <person name="Poehlein A."/>
            <person name="Schoch T."/>
            <person name="Duerre P."/>
            <person name="Daniel R."/>
        </authorList>
    </citation>
    <scope>NUCLEOTIDE SEQUENCE [LARGE SCALE GENOMIC DNA]</scope>
    <source>
        <strain evidence="7 8">DSM 7320</strain>
    </source>
</reference>
<comment type="subcellular location">
    <subcellularLocation>
        <location evidence="5">Cytoplasm</location>
    </subcellularLocation>
</comment>
<feature type="binding site" evidence="5">
    <location>
        <position position="318"/>
    </location>
    <ligand>
        <name>carbamoyl phosphate</name>
        <dbReference type="ChEBI" id="CHEBI:58228"/>
    </ligand>
</feature>
<dbReference type="GO" id="GO:0016597">
    <property type="term" value="F:amino acid binding"/>
    <property type="evidence" value="ECO:0007669"/>
    <property type="project" value="InterPro"/>
</dbReference>
<keyword evidence="3 5" id="KW-0808">Transferase</keyword>
<dbReference type="GO" id="GO:0005737">
    <property type="term" value="C:cytoplasm"/>
    <property type="evidence" value="ECO:0007669"/>
    <property type="project" value="UniProtKB-SubCell"/>
</dbReference>
<proteinExistence type="inferred from homology"/>
<evidence type="ECO:0000256" key="5">
    <source>
        <dbReference type="HAMAP-Rule" id="MF_01109"/>
    </source>
</evidence>
<evidence type="ECO:0000256" key="6">
    <source>
        <dbReference type="NCBIfam" id="TIGR00658"/>
    </source>
</evidence>
<keyword evidence="8" id="KW-1185">Reference proteome</keyword>
<dbReference type="InterPro" id="IPR006130">
    <property type="entry name" value="Asp/Orn_carbamoylTrfase"/>
</dbReference>
<feature type="binding site" evidence="5">
    <location>
        <begin position="134"/>
        <end position="137"/>
    </location>
    <ligand>
        <name>carbamoyl phosphate</name>
        <dbReference type="ChEBI" id="CHEBI:58228"/>
    </ligand>
</feature>
<dbReference type="GO" id="GO:0042450">
    <property type="term" value="P:L-arginine biosynthetic process via ornithine"/>
    <property type="evidence" value="ECO:0007669"/>
    <property type="project" value="UniProtKB-UniRule"/>
</dbReference>
<feature type="binding site" evidence="5">
    <location>
        <begin position="56"/>
        <end position="59"/>
    </location>
    <ligand>
        <name>carbamoyl phosphate</name>
        <dbReference type="ChEBI" id="CHEBI:58228"/>
    </ligand>
</feature>
<dbReference type="Pfam" id="PF00185">
    <property type="entry name" value="OTCace"/>
    <property type="match status" value="1"/>
</dbReference>
<comment type="function">
    <text evidence="1">Reversibly catalyzes the transfer of the carbamoyl group from carbamoyl phosphate (CP) to the N(epsilon) atom of ornithine (ORN) to produce L-citrulline.</text>
</comment>
<feature type="binding site" evidence="5">
    <location>
        <position position="83"/>
    </location>
    <ligand>
        <name>carbamoyl phosphate</name>
        <dbReference type="ChEBI" id="CHEBI:58228"/>
    </ligand>
</feature>
<comment type="similarity">
    <text evidence="2 5">Belongs to the aspartate/ornithine carbamoyltransferase superfamily. OTCase family.</text>
</comment>
<dbReference type="PANTHER" id="PTHR45753">
    <property type="entry name" value="ORNITHINE CARBAMOYLTRANSFERASE, MITOCHONDRIAL"/>
    <property type="match status" value="1"/>
</dbReference>
<dbReference type="PANTHER" id="PTHR45753:SF2">
    <property type="entry name" value="ORNITHINE CARBAMOYLTRANSFERASE"/>
    <property type="match status" value="1"/>
</dbReference>
<dbReference type="InterPro" id="IPR036901">
    <property type="entry name" value="Asp/Orn_carbamoylTrfase_sf"/>
</dbReference>
<dbReference type="PROSITE" id="PS00097">
    <property type="entry name" value="CARBAMOYLTRANSFERASE"/>
    <property type="match status" value="1"/>
</dbReference>